<organism evidence="3">
    <name type="scientific">Tetraselmis sp. GSL018</name>
    <dbReference type="NCBI Taxonomy" id="582737"/>
    <lineage>
        <taxon>Eukaryota</taxon>
        <taxon>Viridiplantae</taxon>
        <taxon>Chlorophyta</taxon>
        <taxon>core chlorophytes</taxon>
        <taxon>Chlorodendrophyceae</taxon>
        <taxon>Chlorodendrales</taxon>
        <taxon>Chlorodendraceae</taxon>
        <taxon>Tetraselmis</taxon>
    </lineage>
</organism>
<proteinExistence type="inferred from homology"/>
<reference evidence="3" key="1">
    <citation type="submission" date="2014-05" db="EMBL/GenBank/DDBJ databases">
        <title>The transcriptome of the halophilic microalga Tetraselmis sp. GSL018 isolated from the Great Salt Lake, Utah.</title>
        <authorList>
            <person name="Jinkerson R.E."/>
            <person name="D'Adamo S."/>
            <person name="Posewitz M.C."/>
        </authorList>
    </citation>
    <scope>NUCLEOTIDE SEQUENCE</scope>
    <source>
        <strain evidence="3">GSL018</strain>
    </source>
</reference>
<gene>
    <name evidence="3" type="ORF">TSPGSL018_27693</name>
</gene>
<dbReference type="SUPFAM" id="SSF51197">
    <property type="entry name" value="Clavaminate synthase-like"/>
    <property type="match status" value="1"/>
</dbReference>
<dbReference type="PANTHER" id="PTHR12461:SF105">
    <property type="entry name" value="HYPOXIA-INDUCIBLE FACTOR 1-ALPHA INHIBITOR"/>
    <property type="match status" value="1"/>
</dbReference>
<dbReference type="AlphaFoldDB" id="A0A061RTD5"/>
<dbReference type="EMBL" id="GBEZ01012020">
    <property type="protein sequence ID" value="JAC73831.1"/>
    <property type="molecule type" value="Transcribed_RNA"/>
</dbReference>
<comment type="similarity">
    <text evidence="1">Belongs to the JARID1 histone demethylase family.</text>
</comment>
<dbReference type="InterPro" id="IPR041667">
    <property type="entry name" value="Cupin_8"/>
</dbReference>
<evidence type="ECO:0000256" key="1">
    <source>
        <dbReference type="ARBA" id="ARBA00006801"/>
    </source>
</evidence>
<sequence length="290" mass="32173">MCESWLQDNIPNDCVLDPTDYCENSLIASELPANAGPVCEIIDVVPAFDYEDLPPPEFYNEYLNSSLPVVIKGYLEHSGWLALKHWQDLAMWRSRYGHRLVPVETWKSGVQLENMLLGDFISRFLVPSNQSLKDVEAVCAFGPFPRADQVCEAANTAAAAGASDGGRPPPANIGYVSQHGLFHQLKQTQEEFSVPAYARGGGRLAMVNVWMGTRGTVTHLHTDEHDNLLAQVCGFKFVRTCGPAYRASLRAAPHPRAAEGRPLNWFSPVHAEMPDLHAYPEAAEVRWKDT</sequence>
<feature type="non-terminal residue" evidence="3">
    <location>
        <position position="290"/>
    </location>
</feature>
<evidence type="ECO:0000313" key="3">
    <source>
        <dbReference type="EMBL" id="JAC73831.1"/>
    </source>
</evidence>
<evidence type="ECO:0000259" key="2">
    <source>
        <dbReference type="Pfam" id="PF13621"/>
    </source>
</evidence>
<feature type="domain" description="Cupin-like" evidence="2">
    <location>
        <begin position="56"/>
        <end position="285"/>
    </location>
</feature>
<accession>A0A061RTD5</accession>
<protein>
    <recommendedName>
        <fullName evidence="2">Cupin-like domain-containing protein</fullName>
    </recommendedName>
</protein>
<dbReference type="PANTHER" id="PTHR12461">
    <property type="entry name" value="HYPOXIA-INDUCIBLE FACTOR 1 ALPHA INHIBITOR-RELATED"/>
    <property type="match status" value="1"/>
</dbReference>
<dbReference type="Pfam" id="PF13621">
    <property type="entry name" value="Cupin_8"/>
    <property type="match status" value="1"/>
</dbReference>
<name>A0A061RTD5_9CHLO</name>
<dbReference type="Gene3D" id="2.60.120.650">
    <property type="entry name" value="Cupin"/>
    <property type="match status" value="1"/>
</dbReference>